<feature type="domain" description="GH16" evidence="11">
    <location>
        <begin position="323"/>
        <end position="721"/>
    </location>
</feature>
<evidence type="ECO:0000256" key="4">
    <source>
        <dbReference type="ARBA" id="ARBA00022968"/>
    </source>
</evidence>
<dbReference type="EMBL" id="CP033149">
    <property type="protein sequence ID" value="AYO42154.1"/>
    <property type="molecule type" value="Genomic_DNA"/>
</dbReference>
<dbReference type="GO" id="GO:0005789">
    <property type="term" value="C:endoplasmic reticulum membrane"/>
    <property type="evidence" value="ECO:0007669"/>
    <property type="project" value="TreeGrafter"/>
</dbReference>
<name>A0A3G2S2F9_MALR7</name>
<keyword evidence="6 10" id="KW-0472">Membrane</keyword>
<feature type="transmembrane region" description="Helical" evidence="10">
    <location>
        <begin position="234"/>
        <end position="258"/>
    </location>
</feature>
<evidence type="ECO:0000313" key="12">
    <source>
        <dbReference type="EMBL" id="AYO42154.1"/>
    </source>
</evidence>
<dbReference type="AlphaFoldDB" id="A0A3G2S2F9"/>
<evidence type="ECO:0000256" key="7">
    <source>
        <dbReference type="ARBA" id="ARBA00023180"/>
    </source>
</evidence>
<dbReference type="PANTHER" id="PTHR31361:SF1">
    <property type="entry name" value="BETA-GLUCAN SYNTHESIS-ASSOCIATED PROTEIN KRE6-RELATED"/>
    <property type="match status" value="1"/>
</dbReference>
<dbReference type="GO" id="GO:0031505">
    <property type="term" value="P:fungal-type cell wall organization"/>
    <property type="evidence" value="ECO:0007669"/>
    <property type="project" value="TreeGrafter"/>
</dbReference>
<dbReference type="GO" id="GO:0015926">
    <property type="term" value="F:glucosidase activity"/>
    <property type="evidence" value="ECO:0007669"/>
    <property type="project" value="TreeGrafter"/>
</dbReference>
<proteinExistence type="inferred from homology"/>
<dbReference type="VEuPathDB" id="FungiDB:DNF11_1204"/>
<feature type="region of interest" description="Disordered" evidence="9">
    <location>
        <begin position="1"/>
        <end position="23"/>
    </location>
</feature>
<dbReference type="GO" id="GO:0006078">
    <property type="term" value="P:(1-&gt;6)-beta-D-glucan biosynthetic process"/>
    <property type="evidence" value="ECO:0007669"/>
    <property type="project" value="TreeGrafter"/>
</dbReference>
<feature type="region of interest" description="Disordered" evidence="9">
    <location>
        <begin position="110"/>
        <end position="129"/>
    </location>
</feature>
<organism evidence="12 13">
    <name type="scientific">Malassezia restricta (strain ATCC 96810 / NBRC 103918 / CBS 7877)</name>
    <name type="common">Seborrheic dermatitis infection agent</name>
    <dbReference type="NCBI Taxonomy" id="425264"/>
    <lineage>
        <taxon>Eukaryota</taxon>
        <taxon>Fungi</taxon>
        <taxon>Dikarya</taxon>
        <taxon>Basidiomycota</taxon>
        <taxon>Ustilaginomycotina</taxon>
        <taxon>Malasseziomycetes</taxon>
        <taxon>Malasseziales</taxon>
        <taxon>Malasseziaceae</taxon>
        <taxon>Malassezia</taxon>
    </lineage>
</organism>
<dbReference type="InterPro" id="IPR000757">
    <property type="entry name" value="Beta-glucanase-like"/>
</dbReference>
<evidence type="ECO:0000259" key="11">
    <source>
        <dbReference type="PROSITE" id="PS51762"/>
    </source>
</evidence>
<evidence type="ECO:0000256" key="5">
    <source>
        <dbReference type="ARBA" id="ARBA00022989"/>
    </source>
</evidence>
<evidence type="ECO:0000313" key="13">
    <source>
        <dbReference type="Proteomes" id="UP000269793"/>
    </source>
</evidence>
<dbReference type="SUPFAM" id="SSF49899">
    <property type="entry name" value="Concanavalin A-like lectins/glucanases"/>
    <property type="match status" value="1"/>
</dbReference>
<evidence type="ECO:0000256" key="3">
    <source>
        <dbReference type="ARBA" id="ARBA00022692"/>
    </source>
</evidence>
<feature type="region of interest" description="Disordered" evidence="9">
    <location>
        <begin position="58"/>
        <end position="81"/>
    </location>
</feature>
<feature type="compositionally biased region" description="Basic and acidic residues" evidence="9">
    <location>
        <begin position="1"/>
        <end position="11"/>
    </location>
</feature>
<keyword evidence="4" id="KW-0735">Signal-anchor</keyword>
<keyword evidence="7" id="KW-0325">Glycoprotein</keyword>
<dbReference type="Proteomes" id="UP000269793">
    <property type="component" value="Chromosome II"/>
</dbReference>
<dbReference type="STRING" id="425264.A0A3G2S2F9"/>
<keyword evidence="3 10" id="KW-0812">Transmembrane</keyword>
<keyword evidence="8" id="KW-0961">Cell wall biogenesis/degradation</keyword>
<dbReference type="GO" id="GO:0005886">
    <property type="term" value="C:plasma membrane"/>
    <property type="evidence" value="ECO:0007669"/>
    <property type="project" value="TreeGrafter"/>
</dbReference>
<evidence type="ECO:0000256" key="1">
    <source>
        <dbReference type="ARBA" id="ARBA00004606"/>
    </source>
</evidence>
<dbReference type="InterPro" id="IPR013320">
    <property type="entry name" value="ConA-like_dom_sf"/>
</dbReference>
<evidence type="ECO:0000256" key="10">
    <source>
        <dbReference type="SAM" id="Phobius"/>
    </source>
</evidence>
<keyword evidence="13" id="KW-1185">Reference proteome</keyword>
<sequence length="831" mass="93522">MNNLPYDRHYEGVPPNGGEEDRIPADDLMRAMHSNMAESSFSLSDSPYLYGTVDPNSSRASLIPNADNSPVSPARKHDISHDASSPMLDYHHVNLDGASVTRHGHPLYTSPTSPLGYTDSVDHSESSSIMMQPPHRVLVDDDASKDSGDEVPIATLVDSYMNKSSSGFREGDTFVTNNLHGRTGYRDEDSEISDSDSELDPFPWMTMADVKESDDVIHNPDVASPKSRFEPWRAVFNLGTIFILVLSILMLFAGYPILHNYTERQNNDQLSQTMGHLQYTNPQFPSGAPLRRINNSKVTEKLDSTSPMLIDPDTPDDAYEVTSHYTGDNKKRRLKLVFSDEFNTDGRSFYPGEDPFWEAADLHYWATSNYEWYDPASVTTKDGSLRINLDYHPEHNLYFRGGMLQSWNKFCFRNGLLTAKIQMPGFNNVSGLWPAFWMMGNLGRAGYGATLEGTWPYSYDVCDVGTVMNQTLYNDKHPNGYPPMAQELGGAAIFNMKHNSTSISFLPGQKLSRCTCPGEDHPGPFKDGEFAGRSAPEIDVFEGQVSGDDDFRYGQVSQSFQMAPFNWQYNITWQYGKKASYHFFDNKTGTLLNPYTGEYTQQAMSGAHMTNQGAYQYTANDTDTSKEGNFSEYSLEYRGGPEGYVVWTCDGKPSWELFPKAIYPDPLAKVDHRQFSKEPMYIILNLGMSRAFGAVDWETIPKYFPHVMAVDWIRVYQDPDDPEADIGCDPDDMPTAAYINRHIEAYTNPNLTAWGGERKDGGYGAHWPRNRLYVDGCKAKPSTEPGETNPKYRKQYQTIPADDVTKKPGSEGKWMDVYDVKVAPDAAVKKW</sequence>
<dbReference type="InterPro" id="IPR005629">
    <property type="entry name" value="Skn1/Kre6/Sbg1"/>
</dbReference>
<dbReference type="PROSITE" id="PS51762">
    <property type="entry name" value="GH16_2"/>
    <property type="match status" value="1"/>
</dbReference>
<dbReference type="Gene3D" id="2.60.120.200">
    <property type="match status" value="2"/>
</dbReference>
<gene>
    <name evidence="12" type="primary">KRE6_2</name>
    <name evidence="12" type="ORF">DNF11_1204</name>
</gene>
<evidence type="ECO:0000256" key="8">
    <source>
        <dbReference type="ARBA" id="ARBA00023316"/>
    </source>
</evidence>
<protein>
    <submittedName>
        <fullName evidence="12">Beta-glucan synthesis-associated protein KRE6</fullName>
    </submittedName>
</protein>
<comment type="similarity">
    <text evidence="2">Belongs to the SKN1/KRE6 family.</text>
</comment>
<reference evidence="12 13" key="1">
    <citation type="submission" date="2018-10" db="EMBL/GenBank/DDBJ databases">
        <title>Complete genome sequence of Malassezia restricta CBS 7877.</title>
        <authorList>
            <person name="Morand S.C."/>
            <person name="Bertignac M."/>
            <person name="Iltis A."/>
            <person name="Kolder I."/>
            <person name="Pirovano W."/>
            <person name="Jourdain R."/>
            <person name="Clavaud C."/>
        </authorList>
    </citation>
    <scope>NUCLEOTIDE SEQUENCE [LARGE SCALE GENOMIC DNA]</scope>
    <source>
        <strain evidence="12 13">CBS 7877</strain>
    </source>
</reference>
<evidence type="ECO:0000256" key="6">
    <source>
        <dbReference type="ARBA" id="ARBA00023136"/>
    </source>
</evidence>
<dbReference type="OrthoDB" id="412647at2759"/>
<evidence type="ECO:0000256" key="9">
    <source>
        <dbReference type="SAM" id="MobiDB-lite"/>
    </source>
</evidence>
<dbReference type="PANTHER" id="PTHR31361">
    <property type="entry name" value="BETA-GLUCAN SYNTHESIS-ASSOCIATED PROTEIN KRE6-RELATED"/>
    <property type="match status" value="1"/>
</dbReference>
<keyword evidence="5 10" id="KW-1133">Transmembrane helix</keyword>
<accession>A0A3G2S2F9</accession>
<feature type="compositionally biased region" description="Polar residues" evidence="9">
    <location>
        <begin position="58"/>
        <end position="71"/>
    </location>
</feature>
<evidence type="ECO:0000256" key="2">
    <source>
        <dbReference type="ARBA" id="ARBA00010962"/>
    </source>
</evidence>
<comment type="subcellular location">
    <subcellularLocation>
        <location evidence="1">Membrane</location>
        <topology evidence="1">Single-pass type II membrane protein</topology>
    </subcellularLocation>
</comment>
<dbReference type="Pfam" id="PF03935">
    <property type="entry name" value="SKN1_KRE6_Sbg1"/>
    <property type="match status" value="1"/>
</dbReference>